<dbReference type="SUPFAM" id="SSF48726">
    <property type="entry name" value="Immunoglobulin"/>
    <property type="match status" value="3"/>
</dbReference>
<keyword evidence="3" id="KW-0393">Immunoglobulin domain</keyword>
<dbReference type="InterPro" id="IPR003598">
    <property type="entry name" value="Ig_sub2"/>
</dbReference>
<dbReference type="SMART" id="SM00409">
    <property type="entry name" value="IG"/>
    <property type="match status" value="3"/>
</dbReference>
<keyword evidence="2" id="KW-1015">Disulfide bond</keyword>
<dbReference type="Proteomes" id="UP001152759">
    <property type="component" value="Chromosome 7"/>
</dbReference>
<evidence type="ECO:0000313" key="7">
    <source>
        <dbReference type="EMBL" id="CAH0393587.1"/>
    </source>
</evidence>
<evidence type="ECO:0000259" key="6">
    <source>
        <dbReference type="PROSITE" id="PS50853"/>
    </source>
</evidence>
<evidence type="ECO:0000256" key="3">
    <source>
        <dbReference type="ARBA" id="ARBA00023319"/>
    </source>
</evidence>
<dbReference type="GO" id="GO:0050808">
    <property type="term" value="P:synapse organization"/>
    <property type="evidence" value="ECO:0007669"/>
    <property type="project" value="TreeGrafter"/>
</dbReference>
<organism evidence="7 8">
    <name type="scientific">Bemisia tabaci</name>
    <name type="common">Sweetpotato whitefly</name>
    <name type="synonym">Aleurodes tabaci</name>
    <dbReference type="NCBI Taxonomy" id="7038"/>
    <lineage>
        <taxon>Eukaryota</taxon>
        <taxon>Metazoa</taxon>
        <taxon>Ecdysozoa</taxon>
        <taxon>Arthropoda</taxon>
        <taxon>Hexapoda</taxon>
        <taxon>Insecta</taxon>
        <taxon>Pterygota</taxon>
        <taxon>Neoptera</taxon>
        <taxon>Paraneoptera</taxon>
        <taxon>Hemiptera</taxon>
        <taxon>Sternorrhyncha</taxon>
        <taxon>Aleyrodoidea</taxon>
        <taxon>Aleyrodidae</taxon>
        <taxon>Aleyrodinae</taxon>
        <taxon>Bemisia</taxon>
    </lineage>
</organism>
<dbReference type="EMBL" id="OU963868">
    <property type="protein sequence ID" value="CAH0393587.1"/>
    <property type="molecule type" value="Genomic_DNA"/>
</dbReference>
<keyword evidence="1" id="KW-0677">Repeat</keyword>
<sequence length="541" mass="60676">MPLVFATDAEFPMVSGLCRPENRDLEEEQNDEEGEGGEGEEEPNDQGAPDSRRPPIIKTQPMTITVEKGQTAILPCEFQDLGDTQTMWLMNSQQLFIGAYKFDQRNTRFNLTSKHEETGIYNLKITNVTSADAGIWTCKLLLTQTHQPHISHKLEVKLPAAIQKIEPSGVHKVRKGSPLHLKCEVTGSPIPEVKWIHKHRRDSRPVEHRGDELTIAKVDRTDSGFYECTADNGLNGTDRPSATVEVIVLFAPEIAAKKDIINTAENTDAELICTVHGHPTPKVTWFKEMNGKVTEVIDDGSRYKLSNSGNQHILTVDINDSSDFGNYSCVATNEYGETQRKIEVFGTPLAPVIQQVTNSTKNPWSNFKWKIVSSSPILEYELKYWKSTNPEKFHTVRLPVQNAVSGNIYELEHAIADVENTKYEVVLRAMNTYGWSKFSEKHYFAGVQSDSASPDVLENISEYFFSVNQSSIYSLTNILQECGWDLKRIQGWNWSRCPVNNISPSIACYRSGFSLLLVPVSNDLATVANFAETVTSSSLPR</sequence>
<dbReference type="Pfam" id="PF13927">
    <property type="entry name" value="Ig_3"/>
    <property type="match status" value="1"/>
</dbReference>
<dbReference type="AlphaFoldDB" id="A0A9P0F814"/>
<dbReference type="Pfam" id="PF07679">
    <property type="entry name" value="I-set"/>
    <property type="match status" value="1"/>
</dbReference>
<dbReference type="SMART" id="SM00408">
    <property type="entry name" value="IGc2"/>
    <property type="match status" value="3"/>
</dbReference>
<dbReference type="CDD" id="cd00063">
    <property type="entry name" value="FN3"/>
    <property type="match status" value="1"/>
</dbReference>
<evidence type="ECO:0000256" key="1">
    <source>
        <dbReference type="ARBA" id="ARBA00022737"/>
    </source>
</evidence>
<dbReference type="InterPro" id="IPR036179">
    <property type="entry name" value="Ig-like_dom_sf"/>
</dbReference>
<feature type="region of interest" description="Disordered" evidence="4">
    <location>
        <begin position="15"/>
        <end position="56"/>
    </location>
</feature>
<evidence type="ECO:0000256" key="4">
    <source>
        <dbReference type="SAM" id="MobiDB-lite"/>
    </source>
</evidence>
<proteinExistence type="predicted"/>
<dbReference type="InterPro" id="IPR013783">
    <property type="entry name" value="Ig-like_fold"/>
</dbReference>
<dbReference type="GO" id="GO:0007156">
    <property type="term" value="P:homophilic cell adhesion via plasma membrane adhesion molecules"/>
    <property type="evidence" value="ECO:0007669"/>
    <property type="project" value="TreeGrafter"/>
</dbReference>
<dbReference type="FunFam" id="2.60.40.10:FF:000032">
    <property type="entry name" value="palladin isoform X1"/>
    <property type="match status" value="1"/>
</dbReference>
<dbReference type="InterPro" id="IPR003599">
    <property type="entry name" value="Ig_sub"/>
</dbReference>
<dbReference type="InterPro" id="IPR013098">
    <property type="entry name" value="Ig_I-set"/>
</dbReference>
<dbReference type="GO" id="GO:0030424">
    <property type="term" value="C:axon"/>
    <property type="evidence" value="ECO:0007669"/>
    <property type="project" value="TreeGrafter"/>
</dbReference>
<dbReference type="InterPro" id="IPR036116">
    <property type="entry name" value="FN3_sf"/>
</dbReference>
<feature type="compositionally biased region" description="Acidic residues" evidence="4">
    <location>
        <begin position="24"/>
        <end position="44"/>
    </location>
</feature>
<dbReference type="InterPro" id="IPR007110">
    <property type="entry name" value="Ig-like_dom"/>
</dbReference>
<feature type="domain" description="Ig-like" evidence="5">
    <location>
        <begin position="159"/>
        <end position="245"/>
    </location>
</feature>
<protein>
    <submittedName>
        <fullName evidence="7">Uncharacterized protein</fullName>
    </submittedName>
</protein>
<feature type="domain" description="Ig-like" evidence="5">
    <location>
        <begin position="54"/>
        <end position="151"/>
    </location>
</feature>
<evidence type="ECO:0000256" key="2">
    <source>
        <dbReference type="ARBA" id="ARBA00023157"/>
    </source>
</evidence>
<dbReference type="InterPro" id="IPR003961">
    <property type="entry name" value="FN3_dom"/>
</dbReference>
<keyword evidence="8" id="KW-1185">Reference proteome</keyword>
<dbReference type="PROSITE" id="PS50853">
    <property type="entry name" value="FN3"/>
    <property type="match status" value="1"/>
</dbReference>
<dbReference type="Gene3D" id="2.60.40.10">
    <property type="entry name" value="Immunoglobulins"/>
    <property type="match status" value="4"/>
</dbReference>
<dbReference type="PANTHER" id="PTHR45080">
    <property type="entry name" value="CONTACTIN 5"/>
    <property type="match status" value="1"/>
</dbReference>
<dbReference type="PANTHER" id="PTHR45080:SF33">
    <property type="entry name" value="IG-LIKE DOMAIN-CONTAINING PROTEIN"/>
    <property type="match status" value="1"/>
</dbReference>
<accession>A0A9P0F814</accession>
<feature type="domain" description="Ig-like" evidence="5">
    <location>
        <begin position="252"/>
        <end position="343"/>
    </location>
</feature>
<evidence type="ECO:0000313" key="8">
    <source>
        <dbReference type="Proteomes" id="UP001152759"/>
    </source>
</evidence>
<dbReference type="PROSITE" id="PS50835">
    <property type="entry name" value="IG_LIKE"/>
    <property type="match status" value="3"/>
</dbReference>
<dbReference type="SUPFAM" id="SSF49265">
    <property type="entry name" value="Fibronectin type III"/>
    <property type="match status" value="1"/>
</dbReference>
<name>A0A9P0F814_BEMTA</name>
<evidence type="ECO:0000259" key="5">
    <source>
        <dbReference type="PROSITE" id="PS50835"/>
    </source>
</evidence>
<dbReference type="InterPro" id="IPR050958">
    <property type="entry name" value="Cell_Adh-Cytoskel_Orgn"/>
</dbReference>
<dbReference type="InterPro" id="IPR013106">
    <property type="entry name" value="Ig_V-set"/>
</dbReference>
<gene>
    <name evidence="7" type="ORF">BEMITA_LOCUS11969</name>
</gene>
<dbReference type="GO" id="GO:0008046">
    <property type="term" value="F:axon guidance receptor activity"/>
    <property type="evidence" value="ECO:0007669"/>
    <property type="project" value="TreeGrafter"/>
</dbReference>
<feature type="domain" description="Fibronectin type-III" evidence="6">
    <location>
        <begin position="350"/>
        <end position="450"/>
    </location>
</feature>
<reference evidence="7" key="1">
    <citation type="submission" date="2021-12" db="EMBL/GenBank/DDBJ databases">
        <authorList>
            <person name="King R."/>
        </authorList>
    </citation>
    <scope>NUCLEOTIDE SEQUENCE</scope>
</reference>
<dbReference type="GO" id="GO:0005886">
    <property type="term" value="C:plasma membrane"/>
    <property type="evidence" value="ECO:0007669"/>
    <property type="project" value="TreeGrafter"/>
</dbReference>
<dbReference type="Pfam" id="PF07686">
    <property type="entry name" value="V-set"/>
    <property type="match status" value="1"/>
</dbReference>
<dbReference type="GO" id="GO:0043025">
    <property type="term" value="C:neuronal cell body"/>
    <property type="evidence" value="ECO:0007669"/>
    <property type="project" value="TreeGrafter"/>
</dbReference>